<dbReference type="GeneID" id="41987841"/>
<name>A0A8H8QUI3_9HELO</name>
<reference evidence="3 4" key="1">
    <citation type="submission" date="2018-05" db="EMBL/GenBank/DDBJ databases">
        <title>Genome sequencing and assembly of the regulated plant pathogen Lachnellula willkommii and related sister species for the development of diagnostic species identification markers.</title>
        <authorList>
            <person name="Giroux E."/>
            <person name="Bilodeau G."/>
        </authorList>
    </citation>
    <scope>NUCLEOTIDE SEQUENCE [LARGE SCALE GENOMIC DNA]</scope>
    <source>
        <strain evidence="3 4">CBS 185.66</strain>
    </source>
</reference>
<feature type="region of interest" description="Disordered" evidence="1">
    <location>
        <begin position="1"/>
        <end position="118"/>
    </location>
</feature>
<accession>A0A8H8QUI3</accession>
<evidence type="ECO:0000256" key="2">
    <source>
        <dbReference type="SAM" id="Phobius"/>
    </source>
</evidence>
<feature type="compositionally biased region" description="Basic residues" evidence="1">
    <location>
        <begin position="82"/>
        <end position="96"/>
    </location>
</feature>
<sequence>MLEYFTKTKSKKPQAEKTGKEALARVKTPPPLIDEEDERFLERIVSAEGPPPPLPARPTFGTEAGDPTGNASQVVVHEQDNHHRRKSHERKSHERRRSSDKGKGKDNEKATADSKKANRFSFLQRTFTKKDKHADLKPASNVPPTEALSEEEDLSHILDDLSLSAHNNKVFSLSTESQKLVQEFTVILKDLINGVPTAYDDLTHLLDKDSGTLSKQYEKLPSFLQKLITTLPDKLTKNIAPELLAVAAEAQAFNTAGVSASSAGLKGAAKSFLTPSSLKDLVTKPGAVVSMLKAIMNALKLRWPAFMGTNVLLSIGLFVLLFVFWYCHKRGREVRLDRERNEKGEPIDSNGRVIELDDDPMLDAPGPSHVNIARSLLLADASTPAPIRREGVSIIGKNALSLRVDAEVMGVERGVIGGKKGRGMWSMRDGIENDERYPYDV</sequence>
<proteinExistence type="predicted"/>
<feature type="compositionally biased region" description="Basic and acidic residues" evidence="1">
    <location>
        <begin position="13"/>
        <end position="24"/>
    </location>
</feature>
<dbReference type="AlphaFoldDB" id="A0A8H8QUI3"/>
<comment type="caution">
    <text evidence="3">The sequence shown here is derived from an EMBL/GenBank/DDBJ whole genome shotgun (WGS) entry which is preliminary data.</text>
</comment>
<keyword evidence="2" id="KW-1133">Transmembrane helix</keyword>
<dbReference type="OrthoDB" id="5398191at2759"/>
<evidence type="ECO:0000256" key="1">
    <source>
        <dbReference type="SAM" id="MobiDB-lite"/>
    </source>
</evidence>
<dbReference type="EMBL" id="QGMH01000208">
    <property type="protein sequence ID" value="TVY23038.1"/>
    <property type="molecule type" value="Genomic_DNA"/>
</dbReference>
<gene>
    <name evidence="3" type="ORF">LHYA1_G007643</name>
</gene>
<feature type="region of interest" description="Disordered" evidence="1">
    <location>
        <begin position="131"/>
        <end position="151"/>
    </location>
</feature>
<keyword evidence="4" id="KW-1185">Reference proteome</keyword>
<dbReference type="Proteomes" id="UP000431533">
    <property type="component" value="Unassembled WGS sequence"/>
</dbReference>
<feature type="transmembrane region" description="Helical" evidence="2">
    <location>
        <begin position="303"/>
        <end position="327"/>
    </location>
</feature>
<organism evidence="3 4">
    <name type="scientific">Lachnellula hyalina</name>
    <dbReference type="NCBI Taxonomy" id="1316788"/>
    <lineage>
        <taxon>Eukaryota</taxon>
        <taxon>Fungi</taxon>
        <taxon>Dikarya</taxon>
        <taxon>Ascomycota</taxon>
        <taxon>Pezizomycotina</taxon>
        <taxon>Leotiomycetes</taxon>
        <taxon>Helotiales</taxon>
        <taxon>Lachnaceae</taxon>
        <taxon>Lachnellula</taxon>
    </lineage>
</organism>
<protein>
    <recommendedName>
        <fullName evidence="5">Ring-like domain-containing protein</fullName>
    </recommendedName>
</protein>
<feature type="compositionally biased region" description="Basic and acidic residues" evidence="1">
    <location>
        <begin position="97"/>
        <end position="116"/>
    </location>
</feature>
<keyword evidence="2" id="KW-0472">Membrane</keyword>
<evidence type="ECO:0008006" key="5">
    <source>
        <dbReference type="Google" id="ProtNLM"/>
    </source>
</evidence>
<dbReference type="RefSeq" id="XP_031001826.1">
    <property type="nucleotide sequence ID" value="XM_031152572.1"/>
</dbReference>
<keyword evidence="2" id="KW-0812">Transmembrane</keyword>
<evidence type="ECO:0000313" key="4">
    <source>
        <dbReference type="Proteomes" id="UP000431533"/>
    </source>
</evidence>
<evidence type="ECO:0000313" key="3">
    <source>
        <dbReference type="EMBL" id="TVY23038.1"/>
    </source>
</evidence>